<accession>A0A3G9JQZ8</accession>
<name>A0A3G9JQZ8_9FIRM</name>
<feature type="transmembrane region" description="Helical" evidence="7">
    <location>
        <begin position="421"/>
        <end position="443"/>
    </location>
</feature>
<dbReference type="NCBIfam" id="TIGR00797">
    <property type="entry name" value="matE"/>
    <property type="match status" value="1"/>
</dbReference>
<sequence>MEKKFQLKNTTIDMIHGPIFKSIVLFAIPILISSVFQQLYNTMDTFIVGRFLGDTALAAIGSVNSVFDLINGFALGIGNGLAIVTARAFGSGDQEELKKSVAGSLVIGLASSILITILAFIGIKPLMHAINVPSHVFNQAYSYIIWIILFLTIMFAYNLAAGLLRAIGNSVMPLLFLIFSSLLNVGLDILFITQFHLGVAGAAIATVIAQGISVLLCIIYIIKKTEILIPQRKHFAYDPALYKELLGQGYAMAMQSAIVNSGSVILQSGINNLGADIIAGHTAARKLYMFCNMPFTAMGQGIATFISQNTGAQKPKRIRKAMRDSYLYDLIVAIFMTVFLGFCAPAMVSFISSSHNPTIVNNGSLYLRIVAPNYAVLGVLMQTRSALQGIGQKILPLISSVIEFFGKILFVIAFIPKFKYMAVIFCEPTIWIVMTIYLLFAFWRTDFVKSGR</sequence>
<feature type="transmembrane region" description="Helical" evidence="7">
    <location>
        <begin position="143"/>
        <end position="164"/>
    </location>
</feature>
<proteinExistence type="predicted"/>
<keyword evidence="5 7" id="KW-1133">Transmembrane helix</keyword>
<evidence type="ECO:0000256" key="5">
    <source>
        <dbReference type="ARBA" id="ARBA00022989"/>
    </source>
</evidence>
<keyword evidence="6 7" id="KW-0472">Membrane</keyword>
<dbReference type="PANTHER" id="PTHR43549">
    <property type="entry name" value="MULTIDRUG RESISTANCE PROTEIN YPNP-RELATED"/>
    <property type="match status" value="1"/>
</dbReference>
<feature type="transmembrane region" description="Helical" evidence="7">
    <location>
        <begin position="363"/>
        <end position="382"/>
    </location>
</feature>
<protein>
    <submittedName>
        <fullName evidence="8">MATE family efflux transporter</fullName>
    </submittedName>
</protein>
<gene>
    <name evidence="8" type="primary">dinF</name>
    <name evidence="8" type="ORF">SG0102_23470</name>
</gene>
<reference evidence="8 9" key="1">
    <citation type="submission" date="2018-11" db="EMBL/GenBank/DDBJ databases">
        <title>Novel Erysipelotrichaceae bacterium isolated from small intestine of a swine.</title>
        <authorList>
            <person name="Kim J.S."/>
            <person name="Choe H."/>
            <person name="Lee Y.R."/>
            <person name="Kim K.M."/>
            <person name="Park D.S."/>
        </authorList>
    </citation>
    <scope>NUCLEOTIDE SEQUENCE [LARGE SCALE GENOMIC DNA]</scope>
    <source>
        <strain evidence="8 9">SG0102</strain>
    </source>
</reference>
<dbReference type="AlphaFoldDB" id="A0A3G9JQZ8"/>
<comment type="subcellular location">
    <subcellularLocation>
        <location evidence="1">Cell membrane</location>
        <topology evidence="1">Multi-pass membrane protein</topology>
    </subcellularLocation>
</comment>
<dbReference type="KEGG" id="ebm:SG0102_23470"/>
<dbReference type="GO" id="GO:0005886">
    <property type="term" value="C:plasma membrane"/>
    <property type="evidence" value="ECO:0007669"/>
    <property type="project" value="UniProtKB-SubCell"/>
</dbReference>
<dbReference type="PIRSF" id="PIRSF006603">
    <property type="entry name" value="DinF"/>
    <property type="match status" value="1"/>
</dbReference>
<dbReference type="InterPro" id="IPR052031">
    <property type="entry name" value="Membrane_Transporter-Flippase"/>
</dbReference>
<dbReference type="Pfam" id="PF01554">
    <property type="entry name" value="MatE"/>
    <property type="match status" value="2"/>
</dbReference>
<keyword evidence="2" id="KW-0813">Transport</keyword>
<dbReference type="PANTHER" id="PTHR43549:SF3">
    <property type="entry name" value="MULTIDRUG RESISTANCE PROTEIN YPNP-RELATED"/>
    <property type="match status" value="1"/>
</dbReference>
<dbReference type="EMBL" id="AP019309">
    <property type="protein sequence ID" value="BBH27413.1"/>
    <property type="molecule type" value="Genomic_DNA"/>
</dbReference>
<feature type="transmembrane region" description="Helical" evidence="7">
    <location>
        <begin position="199"/>
        <end position="222"/>
    </location>
</feature>
<evidence type="ECO:0000313" key="9">
    <source>
        <dbReference type="Proteomes" id="UP000268059"/>
    </source>
</evidence>
<keyword evidence="4 7" id="KW-0812">Transmembrane</keyword>
<evidence type="ECO:0000256" key="4">
    <source>
        <dbReference type="ARBA" id="ARBA00022692"/>
    </source>
</evidence>
<evidence type="ECO:0000313" key="8">
    <source>
        <dbReference type="EMBL" id="BBH27413.1"/>
    </source>
</evidence>
<organism evidence="8 9">
    <name type="scientific">Intestinibaculum porci</name>
    <dbReference type="NCBI Taxonomy" id="2487118"/>
    <lineage>
        <taxon>Bacteria</taxon>
        <taxon>Bacillati</taxon>
        <taxon>Bacillota</taxon>
        <taxon>Erysipelotrichia</taxon>
        <taxon>Erysipelotrichales</taxon>
        <taxon>Erysipelotrichaceae</taxon>
        <taxon>Intestinibaculum</taxon>
    </lineage>
</organism>
<dbReference type="InterPro" id="IPR048279">
    <property type="entry name" value="MdtK-like"/>
</dbReference>
<keyword evidence="9" id="KW-1185">Reference proteome</keyword>
<evidence type="ECO:0000256" key="6">
    <source>
        <dbReference type="ARBA" id="ARBA00023136"/>
    </source>
</evidence>
<dbReference type="GO" id="GO:0015297">
    <property type="term" value="F:antiporter activity"/>
    <property type="evidence" value="ECO:0007669"/>
    <property type="project" value="InterPro"/>
</dbReference>
<keyword evidence="3" id="KW-1003">Cell membrane</keyword>
<dbReference type="Proteomes" id="UP000268059">
    <property type="component" value="Chromosome"/>
</dbReference>
<dbReference type="OrthoDB" id="9776324at2"/>
<feature type="transmembrane region" description="Helical" evidence="7">
    <location>
        <begin position="69"/>
        <end position="89"/>
    </location>
</feature>
<dbReference type="InParanoid" id="A0A3G9JQZ8"/>
<evidence type="ECO:0000256" key="2">
    <source>
        <dbReference type="ARBA" id="ARBA00022448"/>
    </source>
</evidence>
<evidence type="ECO:0000256" key="3">
    <source>
        <dbReference type="ARBA" id="ARBA00022475"/>
    </source>
</evidence>
<feature type="transmembrane region" description="Helical" evidence="7">
    <location>
        <begin position="394"/>
        <end position="415"/>
    </location>
</feature>
<evidence type="ECO:0000256" key="7">
    <source>
        <dbReference type="SAM" id="Phobius"/>
    </source>
</evidence>
<dbReference type="RefSeq" id="WP_125120138.1">
    <property type="nucleotide sequence ID" value="NZ_AP019309.1"/>
</dbReference>
<feature type="transmembrane region" description="Helical" evidence="7">
    <location>
        <begin position="326"/>
        <end position="351"/>
    </location>
</feature>
<feature type="transmembrane region" description="Helical" evidence="7">
    <location>
        <begin position="171"/>
        <end position="193"/>
    </location>
</feature>
<dbReference type="CDD" id="cd13138">
    <property type="entry name" value="MATE_yoeA_like"/>
    <property type="match status" value="1"/>
</dbReference>
<feature type="transmembrane region" description="Helical" evidence="7">
    <location>
        <begin position="20"/>
        <end position="40"/>
    </location>
</feature>
<evidence type="ECO:0000256" key="1">
    <source>
        <dbReference type="ARBA" id="ARBA00004651"/>
    </source>
</evidence>
<feature type="transmembrane region" description="Helical" evidence="7">
    <location>
        <begin position="101"/>
        <end position="123"/>
    </location>
</feature>
<dbReference type="InterPro" id="IPR002528">
    <property type="entry name" value="MATE_fam"/>
</dbReference>
<dbReference type="GO" id="GO:0042910">
    <property type="term" value="F:xenobiotic transmembrane transporter activity"/>
    <property type="evidence" value="ECO:0007669"/>
    <property type="project" value="InterPro"/>
</dbReference>